<evidence type="ECO:0000313" key="2">
    <source>
        <dbReference type="EMBL" id="KAG6958962.1"/>
    </source>
</evidence>
<evidence type="ECO:0000256" key="1">
    <source>
        <dbReference type="SAM" id="MobiDB-lite"/>
    </source>
</evidence>
<gene>
    <name evidence="2" type="ORF">JG687_00009062</name>
</gene>
<dbReference type="Proteomes" id="UP000688947">
    <property type="component" value="Unassembled WGS sequence"/>
</dbReference>
<feature type="region of interest" description="Disordered" evidence="1">
    <location>
        <begin position="1"/>
        <end position="66"/>
    </location>
</feature>
<proteinExistence type="predicted"/>
<accession>A0A8T1UAQ4</accession>
<name>A0A8T1UAQ4_9STRA</name>
<dbReference type="AlphaFoldDB" id="A0A8T1UAQ4"/>
<reference evidence="2" key="1">
    <citation type="submission" date="2021-01" db="EMBL/GenBank/DDBJ databases">
        <title>Phytophthora aleatoria, a newly-described species from Pinus radiata is distinct from Phytophthora cactorum isolates based on comparative genomics.</title>
        <authorList>
            <person name="Mcdougal R."/>
            <person name="Panda P."/>
            <person name="Williams N."/>
            <person name="Studholme D.J."/>
        </authorList>
    </citation>
    <scope>NUCLEOTIDE SEQUENCE</scope>
    <source>
        <strain evidence="2">NZFS 3830</strain>
    </source>
</reference>
<comment type="caution">
    <text evidence="2">The sequence shown here is derived from an EMBL/GenBank/DDBJ whole genome shotgun (WGS) entry which is preliminary data.</text>
</comment>
<feature type="compositionally biased region" description="Polar residues" evidence="1">
    <location>
        <begin position="44"/>
        <end position="57"/>
    </location>
</feature>
<evidence type="ECO:0000313" key="3">
    <source>
        <dbReference type="Proteomes" id="UP000688947"/>
    </source>
</evidence>
<dbReference type="VEuPathDB" id="FungiDB:PC110_g928"/>
<dbReference type="EMBL" id="JAENGZ010000457">
    <property type="protein sequence ID" value="KAG6958962.1"/>
    <property type="molecule type" value="Genomic_DNA"/>
</dbReference>
<organism evidence="2 3">
    <name type="scientific">Phytophthora cactorum</name>
    <dbReference type="NCBI Taxonomy" id="29920"/>
    <lineage>
        <taxon>Eukaryota</taxon>
        <taxon>Sar</taxon>
        <taxon>Stramenopiles</taxon>
        <taxon>Oomycota</taxon>
        <taxon>Peronosporomycetes</taxon>
        <taxon>Peronosporales</taxon>
        <taxon>Peronosporaceae</taxon>
        <taxon>Phytophthora</taxon>
    </lineage>
</organism>
<protein>
    <submittedName>
        <fullName evidence="2">Uncharacterized protein</fullName>
    </submittedName>
</protein>
<sequence>MKELLSIYGPMPGNANKRLRHSESLRYDRGRSSSQALPHRSELSSRSSDATHTNSTMRSRDNGLQR</sequence>
<feature type="non-terminal residue" evidence="2">
    <location>
        <position position="66"/>
    </location>
</feature>
<feature type="compositionally biased region" description="Basic and acidic residues" evidence="1">
    <location>
        <begin position="21"/>
        <end position="31"/>
    </location>
</feature>